<feature type="coiled-coil region" evidence="1">
    <location>
        <begin position="161"/>
        <end position="188"/>
    </location>
</feature>
<accession>A0A6J5NWI0</accession>
<evidence type="ECO:0000313" key="2">
    <source>
        <dbReference type="EMBL" id="CAB4163363.1"/>
    </source>
</evidence>
<protein>
    <submittedName>
        <fullName evidence="2">Uncharacterized protein</fullName>
    </submittedName>
</protein>
<sequence>MAKPRELFNTPAPQAMSQMGAGIAEAYANAGRIQGQGVAAMGESIGKGIQAGVSAYAGYAQQQKQIESQNKAYDNLFKNPLVQNMFFQDKQGPEGVITAKDQASQFLAQTADMKPSEKNMFYNTVVPPAIGQYYKMQQIEADQAGAMSRAQVGVGPQYANIEEQRRQRQAEQDRYNKTNAQIESFKSNLGQFRSMFGQ</sequence>
<proteinExistence type="predicted"/>
<name>A0A6J5NWI0_9CAUD</name>
<dbReference type="EMBL" id="LR796748">
    <property type="protein sequence ID" value="CAB4163363.1"/>
    <property type="molecule type" value="Genomic_DNA"/>
</dbReference>
<organism evidence="2">
    <name type="scientific">uncultured Caudovirales phage</name>
    <dbReference type="NCBI Taxonomy" id="2100421"/>
    <lineage>
        <taxon>Viruses</taxon>
        <taxon>Duplodnaviria</taxon>
        <taxon>Heunggongvirae</taxon>
        <taxon>Uroviricota</taxon>
        <taxon>Caudoviricetes</taxon>
        <taxon>Peduoviridae</taxon>
        <taxon>Maltschvirus</taxon>
        <taxon>Maltschvirus maltsch</taxon>
    </lineage>
</organism>
<gene>
    <name evidence="2" type="ORF">UFOVP811_23</name>
</gene>
<evidence type="ECO:0000256" key="1">
    <source>
        <dbReference type="SAM" id="Coils"/>
    </source>
</evidence>
<reference evidence="2" key="1">
    <citation type="submission" date="2020-04" db="EMBL/GenBank/DDBJ databases">
        <authorList>
            <person name="Chiriac C."/>
            <person name="Salcher M."/>
            <person name="Ghai R."/>
            <person name="Kavagutti S V."/>
        </authorList>
    </citation>
    <scope>NUCLEOTIDE SEQUENCE</scope>
</reference>
<keyword evidence="1" id="KW-0175">Coiled coil</keyword>